<feature type="transmembrane region" description="Helical" evidence="8">
    <location>
        <begin position="181"/>
        <end position="206"/>
    </location>
</feature>
<comment type="subcellular location">
    <subcellularLocation>
        <location evidence="1">Membrane</location>
        <topology evidence="1">Multi-pass membrane protein</topology>
    </subcellularLocation>
</comment>
<feature type="transmembrane region" description="Helical" evidence="8">
    <location>
        <begin position="442"/>
        <end position="463"/>
    </location>
</feature>
<name>A0A6F8V8V7_9PROT</name>
<evidence type="ECO:0000256" key="2">
    <source>
        <dbReference type="ARBA" id="ARBA00006434"/>
    </source>
</evidence>
<feature type="transmembrane region" description="Helical" evidence="8">
    <location>
        <begin position="37"/>
        <end position="64"/>
    </location>
</feature>
<sequence>MLLWFVIAYWVISVSIGLFVSTRVHNTRDFAVAGRHLPFYMVTATVFATWFGSETVLGIPATFLKDGLKGVVADPFGSAMCLILVGLFFAAPLYRMNLLTIGDYYKQRFGRGVEVLTSIAIVLSYLGWVGAQITALGLVFNVVSAGEISKLAGMWIGSFTILIYTFFGGMWAVAVTDFIQMIIIVLGMLYIGNEVSGMVGGVGVVVDHAMQANKFEFWPALDAKEMLGFIAAWVTMMFGSIPQQDVFQRVQSSKTEKIAVWGSVLGGVLYFGFAFVPMFLAYSATLLDPAMVAGLINTDSQLILPRLVLDKAPLVAQVLFFGALLSAIKSCASATLLAPSVSFTENILKPMMGKMSDRRLLLSMRIVTVVFTVLVTLYATHSKASIFKMVESAYQVTLVTAFIPLLAGIYWKRATNQGALLSIFCGLAVWLPLLVFGPDDPFVPAQLAGLIASAAGMVAGSLLPNRIGNPLPEEPEHMLLHHHAAAQTHHVAEHPLPSSLGEK</sequence>
<dbReference type="AlphaFoldDB" id="A0A6F8V8V7"/>
<dbReference type="InterPro" id="IPR050277">
    <property type="entry name" value="Sodium:Solute_Symporter"/>
</dbReference>
<keyword evidence="5 8" id="KW-1133">Transmembrane helix</keyword>
<feature type="transmembrane region" description="Helical" evidence="8">
    <location>
        <begin position="258"/>
        <end position="282"/>
    </location>
</feature>
<feature type="transmembrane region" description="Helical" evidence="8">
    <location>
        <begin position="152"/>
        <end position="174"/>
    </location>
</feature>
<dbReference type="Proteomes" id="UP000502260">
    <property type="component" value="Chromosome"/>
</dbReference>
<reference evidence="10" key="1">
    <citation type="submission" date="2020-03" db="EMBL/GenBank/DDBJ databases">
        <title>Complete genome sequence of sulfur-oxidizing bacterium skT11.</title>
        <authorList>
            <person name="Kanda M."/>
            <person name="Kojima H."/>
            <person name="Fukui M."/>
        </authorList>
    </citation>
    <scope>NUCLEOTIDE SEQUENCE [LARGE SCALE GENOMIC DNA]</scope>
    <source>
        <strain evidence="10">skT11</strain>
    </source>
</reference>
<evidence type="ECO:0000256" key="1">
    <source>
        <dbReference type="ARBA" id="ARBA00004141"/>
    </source>
</evidence>
<dbReference type="Pfam" id="PF00474">
    <property type="entry name" value="SSF"/>
    <property type="match status" value="1"/>
</dbReference>
<evidence type="ECO:0000256" key="7">
    <source>
        <dbReference type="RuleBase" id="RU362091"/>
    </source>
</evidence>
<feature type="transmembrane region" description="Helical" evidence="8">
    <location>
        <begin position="360"/>
        <end position="380"/>
    </location>
</feature>
<evidence type="ECO:0000313" key="10">
    <source>
        <dbReference type="Proteomes" id="UP000502260"/>
    </source>
</evidence>
<protein>
    <submittedName>
        <fullName evidence="9">Sodium:solute symporter</fullName>
    </submittedName>
</protein>
<keyword evidence="4 8" id="KW-0812">Transmembrane</keyword>
<keyword evidence="6 8" id="KW-0472">Membrane</keyword>
<gene>
    <name evidence="9" type="primary">cht1</name>
    <name evidence="9" type="ORF">SKTS_10140</name>
</gene>
<dbReference type="CDD" id="cd11474">
    <property type="entry name" value="SLC5sbd_CHT"/>
    <property type="match status" value="1"/>
</dbReference>
<feature type="transmembrane region" description="Helical" evidence="8">
    <location>
        <begin position="6"/>
        <end position="25"/>
    </location>
</feature>
<evidence type="ECO:0000256" key="4">
    <source>
        <dbReference type="ARBA" id="ARBA00022692"/>
    </source>
</evidence>
<dbReference type="Gene3D" id="1.20.1730.10">
    <property type="entry name" value="Sodium/glucose cotransporter"/>
    <property type="match status" value="1"/>
</dbReference>
<dbReference type="GO" id="GO:0005886">
    <property type="term" value="C:plasma membrane"/>
    <property type="evidence" value="ECO:0007669"/>
    <property type="project" value="TreeGrafter"/>
</dbReference>
<dbReference type="RefSeq" id="WP_173061289.1">
    <property type="nucleotide sequence ID" value="NZ_AP022853.1"/>
</dbReference>
<feature type="transmembrane region" description="Helical" evidence="8">
    <location>
        <begin position="115"/>
        <end position="140"/>
    </location>
</feature>
<dbReference type="InterPro" id="IPR001734">
    <property type="entry name" value="Na/solute_symporter"/>
</dbReference>
<feature type="transmembrane region" description="Helical" evidence="8">
    <location>
        <begin position="226"/>
        <end position="246"/>
    </location>
</feature>
<dbReference type="KEGG" id="slac:SKTS_10140"/>
<keyword evidence="3" id="KW-0813">Transport</keyword>
<accession>A0A6F8V8V7</accession>
<dbReference type="GO" id="GO:0022857">
    <property type="term" value="F:transmembrane transporter activity"/>
    <property type="evidence" value="ECO:0007669"/>
    <property type="project" value="InterPro"/>
</dbReference>
<evidence type="ECO:0000313" key="9">
    <source>
        <dbReference type="EMBL" id="BCB26128.1"/>
    </source>
</evidence>
<feature type="transmembrane region" description="Helical" evidence="8">
    <location>
        <begin position="76"/>
        <end position="94"/>
    </location>
</feature>
<comment type="similarity">
    <text evidence="2 7">Belongs to the sodium:solute symporter (SSF) (TC 2.A.21) family.</text>
</comment>
<keyword evidence="10" id="KW-1185">Reference proteome</keyword>
<proteinExistence type="inferred from homology"/>
<evidence type="ECO:0000256" key="3">
    <source>
        <dbReference type="ARBA" id="ARBA00022448"/>
    </source>
</evidence>
<organism evidence="9 10">
    <name type="scientific">Sulfurimicrobium lacus</name>
    <dbReference type="NCBI Taxonomy" id="2715678"/>
    <lineage>
        <taxon>Bacteria</taxon>
        <taxon>Pseudomonadati</taxon>
        <taxon>Pseudomonadota</taxon>
        <taxon>Betaproteobacteria</taxon>
        <taxon>Nitrosomonadales</taxon>
        <taxon>Sulfuricellaceae</taxon>
        <taxon>Sulfurimicrobium</taxon>
    </lineage>
</organism>
<dbReference type="PANTHER" id="PTHR48086">
    <property type="entry name" value="SODIUM/PROLINE SYMPORTER-RELATED"/>
    <property type="match status" value="1"/>
</dbReference>
<dbReference type="PANTHER" id="PTHR48086:SF7">
    <property type="entry name" value="SODIUM-SOLUTE SYMPORTER-RELATED"/>
    <property type="match status" value="1"/>
</dbReference>
<feature type="transmembrane region" description="Helical" evidence="8">
    <location>
        <begin position="392"/>
        <end position="411"/>
    </location>
</feature>
<evidence type="ECO:0000256" key="5">
    <source>
        <dbReference type="ARBA" id="ARBA00022989"/>
    </source>
</evidence>
<feature type="transmembrane region" description="Helical" evidence="8">
    <location>
        <begin position="418"/>
        <end position="436"/>
    </location>
</feature>
<evidence type="ECO:0000256" key="8">
    <source>
        <dbReference type="SAM" id="Phobius"/>
    </source>
</evidence>
<dbReference type="InterPro" id="IPR038377">
    <property type="entry name" value="Na/Glc_symporter_sf"/>
</dbReference>
<feature type="transmembrane region" description="Helical" evidence="8">
    <location>
        <begin position="314"/>
        <end position="339"/>
    </location>
</feature>
<dbReference type="PROSITE" id="PS50283">
    <property type="entry name" value="NA_SOLUT_SYMP_3"/>
    <property type="match status" value="1"/>
</dbReference>
<dbReference type="EMBL" id="AP022853">
    <property type="protein sequence ID" value="BCB26128.1"/>
    <property type="molecule type" value="Genomic_DNA"/>
</dbReference>
<evidence type="ECO:0000256" key="6">
    <source>
        <dbReference type="ARBA" id="ARBA00023136"/>
    </source>
</evidence>